<feature type="compositionally biased region" description="Basic and acidic residues" evidence="1">
    <location>
        <begin position="106"/>
        <end position="122"/>
    </location>
</feature>
<dbReference type="Proteomes" id="UP000180215">
    <property type="component" value="Unassembled WGS sequence"/>
</dbReference>
<name>A0A1S1NI12_METEX</name>
<evidence type="ECO:0000256" key="1">
    <source>
        <dbReference type="SAM" id="MobiDB-lite"/>
    </source>
</evidence>
<evidence type="ECO:0000313" key="2">
    <source>
        <dbReference type="EMBL" id="OHV04050.1"/>
    </source>
</evidence>
<feature type="region of interest" description="Disordered" evidence="1">
    <location>
        <begin position="106"/>
        <end position="130"/>
    </location>
</feature>
<evidence type="ECO:0000313" key="3">
    <source>
        <dbReference type="Proteomes" id="UP000180215"/>
    </source>
</evidence>
<reference evidence="2 3" key="1">
    <citation type="submission" date="2016-10" db="EMBL/GenBank/DDBJ databases">
        <title>Draft genome sequence of Methylobacterium extorquens CP3, a seed endophyte of Crotalaria pumila with plant growth-promoting and metal tolerance properties.</title>
        <authorList>
            <person name="Sanchez-Lopez A.S."/>
            <person name="Van Hamme J.D."/>
            <person name="Thijs S."/>
            <person name="Mcammond B.M."/>
            <person name="Stevens V."/>
            <person name="Gonzalez-Chavez M.D.C."/>
            <person name="Vangronsveld J."/>
        </authorList>
    </citation>
    <scope>NUCLEOTIDE SEQUENCE [LARGE SCALE GENOMIC DNA]</scope>
    <source>
        <strain evidence="2 3">CP3</strain>
    </source>
</reference>
<dbReference type="AlphaFoldDB" id="A0A1S1NI12"/>
<gene>
    <name evidence="2" type="ORF">BK022_27665</name>
</gene>
<sequence length="130" mass="13655">MAHEHAPHPRPDHARGVVVADPGLIEGSGLGRLDLDGGVGAGLAGEGDTGEFEIGRVVVEHEPVRADMAALDRHALDVEAELALRQRRIDGRADLGDQHAEIARHGAAGLRDHPGERLRVDALDQAGGRG</sequence>
<dbReference type="EMBL" id="MNAO01000713">
    <property type="protein sequence ID" value="OHV04050.1"/>
    <property type="molecule type" value="Genomic_DNA"/>
</dbReference>
<protein>
    <submittedName>
        <fullName evidence="2">Uncharacterized protein</fullName>
    </submittedName>
</protein>
<accession>A0A1S1NI12</accession>
<organism evidence="2 3">
    <name type="scientific">Methylorubrum extorquens</name>
    <name type="common">Methylobacterium dichloromethanicum</name>
    <name type="synonym">Methylobacterium extorquens</name>
    <dbReference type="NCBI Taxonomy" id="408"/>
    <lineage>
        <taxon>Bacteria</taxon>
        <taxon>Pseudomonadati</taxon>
        <taxon>Pseudomonadota</taxon>
        <taxon>Alphaproteobacteria</taxon>
        <taxon>Hyphomicrobiales</taxon>
        <taxon>Methylobacteriaceae</taxon>
        <taxon>Methylorubrum</taxon>
    </lineage>
</organism>
<comment type="caution">
    <text evidence="2">The sequence shown here is derived from an EMBL/GenBank/DDBJ whole genome shotgun (WGS) entry which is preliminary data.</text>
</comment>
<proteinExistence type="predicted"/>